<dbReference type="STRING" id="69771.A0A1V6P0P4"/>
<evidence type="ECO:0000256" key="1">
    <source>
        <dbReference type="SAM" id="MobiDB-lite"/>
    </source>
</evidence>
<dbReference type="EMBL" id="MDYL01000026">
    <property type="protein sequence ID" value="OQD70176.1"/>
    <property type="molecule type" value="Genomic_DNA"/>
</dbReference>
<name>A0A1V6P0P4_PENDC</name>
<feature type="chain" id="PRO_5012776912" description="Clock-controlled protein 6" evidence="2">
    <location>
        <begin position="18"/>
        <end position="158"/>
    </location>
</feature>
<sequence>MRFSIAALAALAAGALANTTETVTQYTTYCPEATTISHSGHTYSISTPGHITMTHGPFTVTRPLITQTVTQCNKCSSSTVVPTTPVVSPSSSASVSVSTPLVSSAPASTPLVPSGAGATGSPAPSASSQPAFNAGAMNAAAGAGAGLAAVFGAVALLL</sequence>
<dbReference type="GO" id="GO:0009277">
    <property type="term" value="C:fungal-type cell wall"/>
    <property type="evidence" value="ECO:0007669"/>
    <property type="project" value="TreeGrafter"/>
</dbReference>
<keyword evidence="2" id="KW-0732">Signal</keyword>
<dbReference type="PANTHER" id="PTHR35523:SF1">
    <property type="entry name" value="CELL WALL PROTEIN SED1"/>
    <property type="match status" value="1"/>
</dbReference>
<organism evidence="3 4">
    <name type="scientific">Penicillium decumbens</name>
    <dbReference type="NCBI Taxonomy" id="69771"/>
    <lineage>
        <taxon>Eukaryota</taxon>
        <taxon>Fungi</taxon>
        <taxon>Dikarya</taxon>
        <taxon>Ascomycota</taxon>
        <taxon>Pezizomycotina</taxon>
        <taxon>Eurotiomycetes</taxon>
        <taxon>Eurotiomycetidae</taxon>
        <taxon>Eurotiales</taxon>
        <taxon>Aspergillaceae</taxon>
        <taxon>Penicillium</taxon>
    </lineage>
</organism>
<evidence type="ECO:0000313" key="4">
    <source>
        <dbReference type="Proteomes" id="UP000191522"/>
    </source>
</evidence>
<protein>
    <recommendedName>
        <fullName evidence="5">Clock-controlled protein 6</fullName>
    </recommendedName>
</protein>
<dbReference type="OMA" id="CTITRPV"/>
<dbReference type="OrthoDB" id="4094614at2759"/>
<dbReference type="GO" id="GO:0031505">
    <property type="term" value="P:fungal-type cell wall organization"/>
    <property type="evidence" value="ECO:0007669"/>
    <property type="project" value="InterPro"/>
</dbReference>
<evidence type="ECO:0000256" key="2">
    <source>
        <dbReference type="SAM" id="SignalP"/>
    </source>
</evidence>
<feature type="region of interest" description="Disordered" evidence="1">
    <location>
        <begin position="106"/>
        <end position="129"/>
    </location>
</feature>
<accession>A0A1V6P0P4</accession>
<dbReference type="AlphaFoldDB" id="A0A1V6P0P4"/>
<dbReference type="PANTHER" id="PTHR35523">
    <property type="entry name" value="CELL WALL PROTEIN SED1"/>
    <property type="match status" value="1"/>
</dbReference>
<proteinExistence type="predicted"/>
<feature type="signal peptide" evidence="2">
    <location>
        <begin position="1"/>
        <end position="17"/>
    </location>
</feature>
<comment type="caution">
    <text evidence="3">The sequence shown here is derived from an EMBL/GenBank/DDBJ whole genome shotgun (WGS) entry which is preliminary data.</text>
</comment>
<gene>
    <name evidence="3" type="ORF">PENDEC_c026G02417</name>
</gene>
<evidence type="ECO:0000313" key="3">
    <source>
        <dbReference type="EMBL" id="OQD70176.1"/>
    </source>
</evidence>
<evidence type="ECO:0008006" key="5">
    <source>
        <dbReference type="Google" id="ProtNLM"/>
    </source>
</evidence>
<keyword evidence="4" id="KW-1185">Reference proteome</keyword>
<reference evidence="4" key="1">
    <citation type="journal article" date="2017" name="Nat. Microbiol.">
        <title>Global analysis of biosynthetic gene clusters reveals vast potential of secondary metabolite production in Penicillium species.</title>
        <authorList>
            <person name="Nielsen J.C."/>
            <person name="Grijseels S."/>
            <person name="Prigent S."/>
            <person name="Ji B."/>
            <person name="Dainat J."/>
            <person name="Nielsen K.F."/>
            <person name="Frisvad J.C."/>
            <person name="Workman M."/>
            <person name="Nielsen J."/>
        </authorList>
    </citation>
    <scope>NUCLEOTIDE SEQUENCE [LARGE SCALE GENOMIC DNA]</scope>
    <source>
        <strain evidence="4">IBT 11843</strain>
    </source>
</reference>
<dbReference type="GO" id="GO:0005199">
    <property type="term" value="F:structural constituent of cell wall"/>
    <property type="evidence" value="ECO:0007669"/>
    <property type="project" value="InterPro"/>
</dbReference>
<dbReference type="Proteomes" id="UP000191522">
    <property type="component" value="Unassembled WGS sequence"/>
</dbReference>
<dbReference type="InterPro" id="IPR038843">
    <property type="entry name" value="Sed1/Spi1"/>
</dbReference>